<accession>A0A819QNI0</accession>
<keyword evidence="1" id="KW-0812">Transmembrane</keyword>
<keyword evidence="1" id="KW-0472">Membrane</keyword>
<dbReference type="AlphaFoldDB" id="A0A819QNI0"/>
<organism evidence="2 3">
    <name type="scientific">Rotaria sordida</name>
    <dbReference type="NCBI Taxonomy" id="392033"/>
    <lineage>
        <taxon>Eukaryota</taxon>
        <taxon>Metazoa</taxon>
        <taxon>Spiralia</taxon>
        <taxon>Gnathifera</taxon>
        <taxon>Rotifera</taxon>
        <taxon>Eurotatoria</taxon>
        <taxon>Bdelloidea</taxon>
        <taxon>Philodinida</taxon>
        <taxon>Philodinidae</taxon>
        <taxon>Rotaria</taxon>
    </lineage>
</organism>
<protein>
    <submittedName>
        <fullName evidence="2">Uncharacterized protein</fullName>
    </submittedName>
</protein>
<reference evidence="2" key="1">
    <citation type="submission" date="2021-02" db="EMBL/GenBank/DDBJ databases">
        <authorList>
            <person name="Nowell W R."/>
        </authorList>
    </citation>
    <scope>NUCLEOTIDE SEQUENCE</scope>
</reference>
<dbReference type="Proteomes" id="UP000663836">
    <property type="component" value="Unassembled WGS sequence"/>
</dbReference>
<proteinExistence type="predicted"/>
<evidence type="ECO:0000256" key="1">
    <source>
        <dbReference type="SAM" id="Phobius"/>
    </source>
</evidence>
<sequence length="116" mass="13550">MLSFNNSFDIALHLPFLFHIVTLLVSTDSLTLLMKRNVLLRLFLAEFSLSKFYALFGLSKIALSILQLEENQLYASDLTLIERNLHTFHHILNLFENTDTHQQQTLERIMMDAREP</sequence>
<evidence type="ECO:0000313" key="3">
    <source>
        <dbReference type="Proteomes" id="UP000663836"/>
    </source>
</evidence>
<name>A0A819QNI0_9BILA</name>
<feature type="transmembrane region" description="Helical" evidence="1">
    <location>
        <begin position="12"/>
        <end position="33"/>
    </location>
</feature>
<evidence type="ECO:0000313" key="2">
    <source>
        <dbReference type="EMBL" id="CAF4037993.1"/>
    </source>
</evidence>
<dbReference type="EMBL" id="CAJOBD010005652">
    <property type="protein sequence ID" value="CAF4037993.1"/>
    <property type="molecule type" value="Genomic_DNA"/>
</dbReference>
<keyword evidence="1" id="KW-1133">Transmembrane helix</keyword>
<comment type="caution">
    <text evidence="2">The sequence shown here is derived from an EMBL/GenBank/DDBJ whole genome shotgun (WGS) entry which is preliminary data.</text>
</comment>
<gene>
    <name evidence="2" type="ORF">JBS370_LOCUS28335</name>
</gene>